<keyword evidence="2" id="KW-1185">Reference proteome</keyword>
<evidence type="ECO:0000313" key="1">
    <source>
        <dbReference type="EMBL" id="KAF2116770.1"/>
    </source>
</evidence>
<feature type="non-terminal residue" evidence="1">
    <location>
        <position position="1"/>
    </location>
</feature>
<sequence length="201" mass="22660">WPKNGLVAWQVPALDAGAGTRINNTNLSLPSPRSGQRVRQPVEATRKTSLKVNMFRSTSAFSLKCLAVASYLVRCSCRALLSTPSPSFASFSQPLPFMDLFISYPTQYNSNDARMHGTKRRARMTFRRDCSTLCLQNRPMSLRGNTVKAKQRFCQAIRLLLRGEEPFWSRNITSNTQWRGLKIGERVAKSVKGENCSDMVH</sequence>
<dbReference type="Proteomes" id="UP000799770">
    <property type="component" value="Unassembled WGS sequence"/>
</dbReference>
<organism evidence="1 2">
    <name type="scientific">Lophiotrema nucula</name>
    <dbReference type="NCBI Taxonomy" id="690887"/>
    <lineage>
        <taxon>Eukaryota</taxon>
        <taxon>Fungi</taxon>
        <taxon>Dikarya</taxon>
        <taxon>Ascomycota</taxon>
        <taxon>Pezizomycotina</taxon>
        <taxon>Dothideomycetes</taxon>
        <taxon>Pleosporomycetidae</taxon>
        <taxon>Pleosporales</taxon>
        <taxon>Lophiotremataceae</taxon>
        <taxon>Lophiotrema</taxon>
    </lineage>
</organism>
<evidence type="ECO:0000313" key="2">
    <source>
        <dbReference type="Proteomes" id="UP000799770"/>
    </source>
</evidence>
<proteinExistence type="predicted"/>
<gene>
    <name evidence="1" type="ORF">BDV96DRAFT_658010</name>
</gene>
<dbReference type="AlphaFoldDB" id="A0A6A5ZBD2"/>
<protein>
    <submittedName>
        <fullName evidence="1">Uncharacterized protein</fullName>
    </submittedName>
</protein>
<accession>A0A6A5ZBD2</accession>
<name>A0A6A5ZBD2_9PLEO</name>
<dbReference type="EMBL" id="ML977320">
    <property type="protein sequence ID" value="KAF2116770.1"/>
    <property type="molecule type" value="Genomic_DNA"/>
</dbReference>
<reference evidence="1" key="1">
    <citation type="journal article" date="2020" name="Stud. Mycol.">
        <title>101 Dothideomycetes genomes: a test case for predicting lifestyles and emergence of pathogens.</title>
        <authorList>
            <person name="Haridas S."/>
            <person name="Albert R."/>
            <person name="Binder M."/>
            <person name="Bloem J."/>
            <person name="Labutti K."/>
            <person name="Salamov A."/>
            <person name="Andreopoulos B."/>
            <person name="Baker S."/>
            <person name="Barry K."/>
            <person name="Bills G."/>
            <person name="Bluhm B."/>
            <person name="Cannon C."/>
            <person name="Castanera R."/>
            <person name="Culley D."/>
            <person name="Daum C."/>
            <person name="Ezra D."/>
            <person name="Gonzalez J."/>
            <person name="Henrissat B."/>
            <person name="Kuo A."/>
            <person name="Liang C."/>
            <person name="Lipzen A."/>
            <person name="Lutzoni F."/>
            <person name="Magnuson J."/>
            <person name="Mondo S."/>
            <person name="Nolan M."/>
            <person name="Ohm R."/>
            <person name="Pangilinan J."/>
            <person name="Park H.-J."/>
            <person name="Ramirez L."/>
            <person name="Alfaro M."/>
            <person name="Sun H."/>
            <person name="Tritt A."/>
            <person name="Yoshinaga Y."/>
            <person name="Zwiers L.-H."/>
            <person name="Turgeon B."/>
            <person name="Goodwin S."/>
            <person name="Spatafora J."/>
            <person name="Crous P."/>
            <person name="Grigoriev I."/>
        </authorList>
    </citation>
    <scope>NUCLEOTIDE SEQUENCE</scope>
    <source>
        <strain evidence="1">CBS 627.86</strain>
    </source>
</reference>